<protein>
    <submittedName>
        <fullName evidence="1">Uncharacterized protein</fullName>
    </submittedName>
</protein>
<keyword evidence="2" id="KW-1185">Reference proteome</keyword>
<dbReference type="KEGG" id="hsd:SD1D_1351"/>
<proteinExistence type="predicted"/>
<gene>
    <name evidence="1" type="ORF">SD1D_1351</name>
</gene>
<dbReference type="EMBL" id="LN879430">
    <property type="protein sequence ID" value="CUH92897.1"/>
    <property type="molecule type" value="Genomic_DNA"/>
</dbReference>
<accession>A0A0K8J608</accession>
<organism evidence="1 2">
    <name type="scientific">Herbinix luporum</name>
    <dbReference type="NCBI Taxonomy" id="1679721"/>
    <lineage>
        <taxon>Bacteria</taxon>
        <taxon>Bacillati</taxon>
        <taxon>Bacillota</taxon>
        <taxon>Clostridia</taxon>
        <taxon>Lachnospirales</taxon>
        <taxon>Lachnospiraceae</taxon>
        <taxon>Herbinix</taxon>
    </lineage>
</organism>
<dbReference type="Proteomes" id="UP000196053">
    <property type="component" value="Chromosome I"/>
</dbReference>
<evidence type="ECO:0000313" key="2">
    <source>
        <dbReference type="Proteomes" id="UP000196053"/>
    </source>
</evidence>
<evidence type="ECO:0000313" key="1">
    <source>
        <dbReference type="EMBL" id="CUH92897.1"/>
    </source>
</evidence>
<dbReference type="AlphaFoldDB" id="A0A0K8J608"/>
<reference evidence="2" key="1">
    <citation type="submission" date="2015-09" db="EMBL/GenBank/DDBJ databases">
        <authorList>
            <person name="Wibberg D."/>
        </authorList>
    </citation>
    <scope>NUCLEOTIDE SEQUENCE [LARGE SCALE GENOMIC DNA]</scope>
    <source>
        <strain evidence="2">SD1D</strain>
    </source>
</reference>
<dbReference type="InterPro" id="IPR011256">
    <property type="entry name" value="Reg_factor_effector_dom_sf"/>
</dbReference>
<name>A0A0K8J608_9FIRM</name>
<sequence>MLEYKIVEKAQFTVMGKVRSFNTDTSYDEIPKFWQEHMESADQDNKVTLIRLDING</sequence>
<dbReference type="RefSeq" id="WP_179946395.1">
    <property type="nucleotide sequence ID" value="NZ_LN879430.1"/>
</dbReference>
<dbReference type="Gene3D" id="3.20.80.10">
    <property type="entry name" value="Regulatory factor, effector binding domain"/>
    <property type="match status" value="1"/>
</dbReference>